<keyword evidence="5" id="KW-0010">Activator</keyword>
<dbReference type="GO" id="GO:0045893">
    <property type="term" value="P:positive regulation of DNA-templated transcription"/>
    <property type="evidence" value="ECO:0007669"/>
    <property type="project" value="UniProtKB-ARBA"/>
</dbReference>
<proteinExistence type="predicted"/>
<dbReference type="Gene3D" id="1.10.10.60">
    <property type="entry name" value="Homeodomain-like"/>
    <property type="match status" value="2"/>
</dbReference>
<protein>
    <submittedName>
        <fullName evidence="11">Homeodomain-like protein</fullName>
    </submittedName>
</protein>
<dbReference type="SUPFAM" id="SSF46689">
    <property type="entry name" value="Homeodomain-like"/>
    <property type="match status" value="1"/>
</dbReference>
<feature type="region of interest" description="Disordered" evidence="8">
    <location>
        <begin position="127"/>
        <end position="160"/>
    </location>
</feature>
<keyword evidence="12" id="KW-1185">Reference proteome</keyword>
<feature type="domain" description="Myb-like" evidence="9">
    <location>
        <begin position="53"/>
        <end position="103"/>
    </location>
</feature>
<keyword evidence="6" id="KW-0804">Transcription</keyword>
<sequence>MKCKKGLWSPDEDKKLRDYIVNNGLGCWSSVPINAGLQRNGKSCRLRWTNYLRPGLKRGGFTKHEEKIIMTLHGMLGNKWSQMSRHLPGRSDNEIKNHWHSYLKKKSAKLENIKAKSMSVDTVNEELSSASSVKSRGSSLEPSQHMEELSAGHAEPSDYSKEVHLKIPPKILFSEWLPLNSDESQEATTDGGSLSDDTQEGISVSNLQPSPELDIENSIYDLIFEDNMCPNYNIGDVRMYSCDELYYYASPSLLNSGSL</sequence>
<reference evidence="11 12" key="1">
    <citation type="journal article" date="2018" name="Mol. Plant">
        <title>The genome of Artemisia annua provides insight into the evolution of Asteraceae family and artemisinin biosynthesis.</title>
        <authorList>
            <person name="Shen Q."/>
            <person name="Zhang L."/>
            <person name="Liao Z."/>
            <person name="Wang S."/>
            <person name="Yan T."/>
            <person name="Shi P."/>
            <person name="Liu M."/>
            <person name="Fu X."/>
            <person name="Pan Q."/>
            <person name="Wang Y."/>
            <person name="Lv Z."/>
            <person name="Lu X."/>
            <person name="Zhang F."/>
            <person name="Jiang W."/>
            <person name="Ma Y."/>
            <person name="Chen M."/>
            <person name="Hao X."/>
            <person name="Li L."/>
            <person name="Tang Y."/>
            <person name="Lv G."/>
            <person name="Zhou Y."/>
            <person name="Sun X."/>
            <person name="Brodelius P.E."/>
            <person name="Rose J.K.C."/>
            <person name="Tang K."/>
        </authorList>
    </citation>
    <scope>NUCLEOTIDE SEQUENCE [LARGE SCALE GENOMIC DNA]</scope>
    <source>
        <strain evidence="12">cv. Huhao1</strain>
        <tissue evidence="11">Leaf</tissue>
    </source>
</reference>
<dbReference type="Pfam" id="PF00249">
    <property type="entry name" value="Myb_DNA-binding"/>
    <property type="match status" value="2"/>
</dbReference>
<evidence type="ECO:0000256" key="4">
    <source>
        <dbReference type="ARBA" id="ARBA00023125"/>
    </source>
</evidence>
<evidence type="ECO:0000256" key="3">
    <source>
        <dbReference type="ARBA" id="ARBA00023015"/>
    </source>
</evidence>
<keyword evidence="4 11" id="KW-0238">DNA-binding</keyword>
<feature type="compositionally biased region" description="Basic and acidic residues" evidence="8">
    <location>
        <begin position="144"/>
        <end position="160"/>
    </location>
</feature>
<evidence type="ECO:0000256" key="6">
    <source>
        <dbReference type="ARBA" id="ARBA00023163"/>
    </source>
</evidence>
<keyword evidence="7" id="KW-0539">Nucleus</keyword>
<feature type="region of interest" description="Disordered" evidence="8">
    <location>
        <begin position="182"/>
        <end position="210"/>
    </location>
</feature>
<organism evidence="11 12">
    <name type="scientific">Artemisia annua</name>
    <name type="common">Sweet wormwood</name>
    <dbReference type="NCBI Taxonomy" id="35608"/>
    <lineage>
        <taxon>Eukaryota</taxon>
        <taxon>Viridiplantae</taxon>
        <taxon>Streptophyta</taxon>
        <taxon>Embryophyta</taxon>
        <taxon>Tracheophyta</taxon>
        <taxon>Spermatophyta</taxon>
        <taxon>Magnoliopsida</taxon>
        <taxon>eudicotyledons</taxon>
        <taxon>Gunneridae</taxon>
        <taxon>Pentapetalae</taxon>
        <taxon>asterids</taxon>
        <taxon>campanulids</taxon>
        <taxon>Asterales</taxon>
        <taxon>Asteraceae</taxon>
        <taxon>Asteroideae</taxon>
        <taxon>Anthemideae</taxon>
        <taxon>Artemisiinae</taxon>
        <taxon>Artemisia</taxon>
    </lineage>
</organism>
<dbReference type="CDD" id="cd00167">
    <property type="entry name" value="SANT"/>
    <property type="match status" value="2"/>
</dbReference>
<gene>
    <name evidence="11" type="ORF">CTI12_AA293270</name>
</gene>
<name>A0A2U1N9I5_ARTAN</name>
<dbReference type="STRING" id="35608.A0A2U1N9I5"/>
<keyword evidence="2" id="KW-0677">Repeat</keyword>
<dbReference type="InterPro" id="IPR051953">
    <property type="entry name" value="Plant_SW-associated_TFs"/>
</dbReference>
<evidence type="ECO:0000256" key="2">
    <source>
        <dbReference type="ARBA" id="ARBA00022737"/>
    </source>
</evidence>
<evidence type="ECO:0000313" key="11">
    <source>
        <dbReference type="EMBL" id="PWA70165.1"/>
    </source>
</evidence>
<evidence type="ECO:0000259" key="10">
    <source>
        <dbReference type="PROSITE" id="PS51294"/>
    </source>
</evidence>
<dbReference type="PROSITE" id="PS51294">
    <property type="entry name" value="HTH_MYB"/>
    <property type="match status" value="2"/>
</dbReference>
<dbReference type="InterPro" id="IPR001005">
    <property type="entry name" value="SANT/Myb"/>
</dbReference>
<dbReference type="AlphaFoldDB" id="A0A2U1N9I5"/>
<comment type="caution">
    <text evidence="11">The sequence shown here is derived from an EMBL/GenBank/DDBJ whole genome shotgun (WGS) entry which is preliminary data.</text>
</comment>
<keyword evidence="3" id="KW-0805">Transcription regulation</keyword>
<dbReference type="PROSITE" id="PS50090">
    <property type="entry name" value="MYB_LIKE"/>
    <property type="match status" value="2"/>
</dbReference>
<dbReference type="SMART" id="SM00717">
    <property type="entry name" value="SANT"/>
    <property type="match status" value="2"/>
</dbReference>
<evidence type="ECO:0000313" key="12">
    <source>
        <dbReference type="Proteomes" id="UP000245207"/>
    </source>
</evidence>
<comment type="subcellular location">
    <subcellularLocation>
        <location evidence="1">Nucleus</location>
    </subcellularLocation>
</comment>
<evidence type="ECO:0000256" key="1">
    <source>
        <dbReference type="ARBA" id="ARBA00004123"/>
    </source>
</evidence>
<dbReference type="InterPro" id="IPR009057">
    <property type="entry name" value="Homeodomain-like_sf"/>
</dbReference>
<keyword evidence="11" id="KW-0371">Homeobox</keyword>
<feature type="compositionally biased region" description="Low complexity" evidence="8">
    <location>
        <begin position="128"/>
        <end position="139"/>
    </location>
</feature>
<dbReference type="InterPro" id="IPR017930">
    <property type="entry name" value="Myb_dom"/>
</dbReference>
<dbReference type="EMBL" id="PKPP01003293">
    <property type="protein sequence ID" value="PWA70165.1"/>
    <property type="molecule type" value="Genomic_DNA"/>
</dbReference>
<evidence type="ECO:0000256" key="5">
    <source>
        <dbReference type="ARBA" id="ARBA00023159"/>
    </source>
</evidence>
<accession>A0A2U1N9I5</accession>
<dbReference type="FunFam" id="1.10.10.60:FF:000077">
    <property type="entry name" value="MYB transcription factor"/>
    <property type="match status" value="1"/>
</dbReference>
<dbReference type="PANTHER" id="PTHR47997:SF49">
    <property type="entry name" value="HOMEODOMAIN-LIKE PROTEIN-RELATED"/>
    <property type="match status" value="1"/>
</dbReference>
<feature type="domain" description="Myb-like" evidence="9">
    <location>
        <begin position="1"/>
        <end position="52"/>
    </location>
</feature>
<dbReference type="Proteomes" id="UP000245207">
    <property type="component" value="Unassembled WGS sequence"/>
</dbReference>
<feature type="domain" description="HTH myb-type" evidence="10">
    <location>
        <begin position="57"/>
        <end position="107"/>
    </location>
</feature>
<dbReference type="GO" id="GO:0003677">
    <property type="term" value="F:DNA binding"/>
    <property type="evidence" value="ECO:0007669"/>
    <property type="project" value="UniProtKB-KW"/>
</dbReference>
<dbReference type="OrthoDB" id="2143914at2759"/>
<dbReference type="GO" id="GO:0005634">
    <property type="term" value="C:nucleus"/>
    <property type="evidence" value="ECO:0007669"/>
    <property type="project" value="UniProtKB-SubCell"/>
</dbReference>
<evidence type="ECO:0000256" key="7">
    <source>
        <dbReference type="ARBA" id="ARBA00023242"/>
    </source>
</evidence>
<feature type="domain" description="HTH myb-type" evidence="10">
    <location>
        <begin position="1"/>
        <end position="56"/>
    </location>
</feature>
<feature type="compositionally biased region" description="Polar residues" evidence="8">
    <location>
        <begin position="186"/>
        <end position="209"/>
    </location>
</feature>
<dbReference type="PANTHER" id="PTHR47997">
    <property type="entry name" value="MYB DOMAIN PROTEIN 55"/>
    <property type="match status" value="1"/>
</dbReference>
<evidence type="ECO:0000256" key="8">
    <source>
        <dbReference type="SAM" id="MobiDB-lite"/>
    </source>
</evidence>
<evidence type="ECO:0000259" key="9">
    <source>
        <dbReference type="PROSITE" id="PS50090"/>
    </source>
</evidence>